<name>A0AAD9HZ78_9PEZI</name>
<organism evidence="1 2">
    <name type="scientific">Phyllachora maydis</name>
    <dbReference type="NCBI Taxonomy" id="1825666"/>
    <lineage>
        <taxon>Eukaryota</taxon>
        <taxon>Fungi</taxon>
        <taxon>Dikarya</taxon>
        <taxon>Ascomycota</taxon>
        <taxon>Pezizomycotina</taxon>
        <taxon>Sordariomycetes</taxon>
        <taxon>Sordariomycetidae</taxon>
        <taxon>Phyllachorales</taxon>
        <taxon>Phyllachoraceae</taxon>
        <taxon>Phyllachora</taxon>
    </lineage>
</organism>
<proteinExistence type="predicted"/>
<gene>
    <name evidence="1" type="ORF">P8C59_001389</name>
</gene>
<evidence type="ECO:0000313" key="1">
    <source>
        <dbReference type="EMBL" id="KAK2067675.1"/>
    </source>
</evidence>
<sequence length="106" mass="11729">MLVRSVSYKYIKVSNLLITANTANTATIVITTTATTIIITTTTTTSIDRVKDLFNKSGNFALYTAYYDHCFLELRSNPAIKAKGTRGGHNAYIEKACSNSRYKQGH</sequence>
<dbReference type="AlphaFoldDB" id="A0AAD9HZ78"/>
<dbReference type="Proteomes" id="UP001217918">
    <property type="component" value="Unassembled WGS sequence"/>
</dbReference>
<reference evidence="1" key="1">
    <citation type="journal article" date="2023" name="Mol. Plant Microbe Interact.">
        <title>Elucidating the Obligate Nature and Biological Capacity of an Invasive Fungal Corn Pathogen.</title>
        <authorList>
            <person name="MacCready J.S."/>
            <person name="Roggenkamp E.M."/>
            <person name="Gdanetz K."/>
            <person name="Chilvers M.I."/>
        </authorList>
    </citation>
    <scope>NUCLEOTIDE SEQUENCE</scope>
    <source>
        <strain evidence="1">PM02</strain>
    </source>
</reference>
<protein>
    <submittedName>
        <fullName evidence="1">Uncharacterized protein</fullName>
    </submittedName>
</protein>
<accession>A0AAD9HZ78</accession>
<comment type="caution">
    <text evidence="1">The sequence shown here is derived from an EMBL/GenBank/DDBJ whole genome shotgun (WGS) entry which is preliminary data.</text>
</comment>
<dbReference type="EMBL" id="JAQQPM010000001">
    <property type="protein sequence ID" value="KAK2067675.1"/>
    <property type="molecule type" value="Genomic_DNA"/>
</dbReference>
<keyword evidence="2" id="KW-1185">Reference proteome</keyword>
<evidence type="ECO:0000313" key="2">
    <source>
        <dbReference type="Proteomes" id="UP001217918"/>
    </source>
</evidence>